<dbReference type="InParanoid" id="A0A1B7N1I8"/>
<protein>
    <submittedName>
        <fullName evidence="2">Uncharacterized protein</fullName>
    </submittedName>
</protein>
<feature type="chain" id="PRO_5008597746" evidence="1">
    <location>
        <begin position="20"/>
        <end position="329"/>
    </location>
</feature>
<dbReference type="AlphaFoldDB" id="A0A1B7N1I8"/>
<feature type="signal peptide" evidence="1">
    <location>
        <begin position="1"/>
        <end position="19"/>
    </location>
</feature>
<dbReference type="OrthoDB" id="4662630at2759"/>
<evidence type="ECO:0000313" key="3">
    <source>
        <dbReference type="Proteomes" id="UP000092154"/>
    </source>
</evidence>
<proteinExistence type="predicted"/>
<dbReference type="Proteomes" id="UP000092154">
    <property type="component" value="Unassembled WGS sequence"/>
</dbReference>
<gene>
    <name evidence="2" type="ORF">K503DRAFT_770190</name>
</gene>
<reference evidence="2 3" key="1">
    <citation type="submission" date="2016-06" db="EMBL/GenBank/DDBJ databases">
        <title>Comparative genomics of the ectomycorrhizal sister species Rhizopogon vinicolor and Rhizopogon vesiculosus (Basidiomycota: Boletales) reveals a divergence of the mating type B locus.</title>
        <authorList>
            <consortium name="DOE Joint Genome Institute"/>
            <person name="Mujic A.B."/>
            <person name="Kuo A."/>
            <person name="Tritt A."/>
            <person name="Lipzen A."/>
            <person name="Chen C."/>
            <person name="Johnson J."/>
            <person name="Sharma A."/>
            <person name="Barry K."/>
            <person name="Grigoriev I.V."/>
            <person name="Spatafora J.W."/>
        </authorList>
    </citation>
    <scope>NUCLEOTIDE SEQUENCE [LARGE SCALE GENOMIC DNA]</scope>
    <source>
        <strain evidence="2 3">AM-OR11-026</strain>
    </source>
</reference>
<name>A0A1B7N1I8_9AGAM</name>
<dbReference type="EMBL" id="KV448280">
    <property type="protein sequence ID" value="OAX38728.1"/>
    <property type="molecule type" value="Genomic_DNA"/>
</dbReference>
<sequence>MRFILVSTVFLAQAFTVLCQNEFPHQAPLTCEERAALQGLPTDGWKVIYKDGQPTCSRESVQEFCDGSEYTDADIKIKKCCAGTSEVTWINENDKLGKCCPKDHAWSYDEGAGPAHGGCCPTGSHMQDGQCVQETQCGNGDRQPHSRCTNYPVCGRGKSLGIKYGHCYILSFGDGLQLSTVRENTLYSKGGFFNDIPFKVCKSTDDCSPGKTVDMGESFSLEDQQGRYNDPKGTKGWIDNAANGAHIGFTLDAKAAGIFQGIPTCAGGECAIKVLGGPAKTPNSPTCPAVSSGISFYGNPKLHDPIRFSEVTCDDYEVPLTSGISPNVQ</sequence>
<evidence type="ECO:0000313" key="2">
    <source>
        <dbReference type="EMBL" id="OAX38728.1"/>
    </source>
</evidence>
<organism evidence="2 3">
    <name type="scientific">Rhizopogon vinicolor AM-OR11-026</name>
    <dbReference type="NCBI Taxonomy" id="1314800"/>
    <lineage>
        <taxon>Eukaryota</taxon>
        <taxon>Fungi</taxon>
        <taxon>Dikarya</taxon>
        <taxon>Basidiomycota</taxon>
        <taxon>Agaricomycotina</taxon>
        <taxon>Agaricomycetes</taxon>
        <taxon>Agaricomycetidae</taxon>
        <taxon>Boletales</taxon>
        <taxon>Suillineae</taxon>
        <taxon>Rhizopogonaceae</taxon>
        <taxon>Rhizopogon</taxon>
    </lineage>
</organism>
<accession>A0A1B7N1I8</accession>
<evidence type="ECO:0000256" key="1">
    <source>
        <dbReference type="SAM" id="SignalP"/>
    </source>
</evidence>
<dbReference type="STRING" id="1314800.A0A1B7N1I8"/>
<keyword evidence="1" id="KW-0732">Signal</keyword>
<keyword evidence="3" id="KW-1185">Reference proteome</keyword>